<dbReference type="EMBL" id="BMKN01000001">
    <property type="protein sequence ID" value="GGE39130.1"/>
    <property type="molecule type" value="Genomic_DNA"/>
</dbReference>
<accession>A0A917EI88</accession>
<protein>
    <recommendedName>
        <fullName evidence="2">Hedgehog/Intein (Hint) domain-containing protein</fullName>
    </recommendedName>
</protein>
<evidence type="ECO:0000313" key="3">
    <source>
        <dbReference type="EMBL" id="GGE39130.1"/>
    </source>
</evidence>
<name>A0A917EI88_9RHOB</name>
<gene>
    <name evidence="3" type="ORF">GCM10011517_03590</name>
</gene>
<feature type="domain" description="Hedgehog/Intein (Hint)" evidence="2">
    <location>
        <begin position="66"/>
        <end position="197"/>
    </location>
</feature>
<dbReference type="Proteomes" id="UP000606730">
    <property type="component" value="Unassembled WGS sequence"/>
</dbReference>
<feature type="region of interest" description="Disordered" evidence="1">
    <location>
        <begin position="1"/>
        <end position="28"/>
    </location>
</feature>
<dbReference type="InterPro" id="IPR028992">
    <property type="entry name" value="Hedgehog/Intein_dom"/>
</dbReference>
<comment type="caution">
    <text evidence="3">The sequence shown here is derived from an EMBL/GenBank/DDBJ whole genome shotgun (WGS) entry which is preliminary data.</text>
</comment>
<evidence type="ECO:0000313" key="4">
    <source>
        <dbReference type="Proteomes" id="UP000606730"/>
    </source>
</evidence>
<sequence>MGNEFQVNSAGARPERSGTPVQDRVRTPDARNVCVEEDILQKVIGESDFDSPDDTMKQEKNWTVPGFGPMTRVTTNFGQIPAQALRVRDLVRTQSGDFLPIVWLDRILLNEDFMVHHPEAMPIELQPSVFGPGKPAKSVVLSPGQDVCPEPGFGDPNLTRVSDMLQRPGAMRRPEQIYTYTVFHLGKPEMVDCEGLWIYLDPKAQDLGGGSSL</sequence>
<proteinExistence type="predicted"/>
<evidence type="ECO:0000256" key="1">
    <source>
        <dbReference type="SAM" id="MobiDB-lite"/>
    </source>
</evidence>
<reference evidence="3" key="2">
    <citation type="submission" date="2020-09" db="EMBL/GenBank/DDBJ databases">
        <authorList>
            <person name="Sun Q."/>
            <person name="Zhou Y."/>
        </authorList>
    </citation>
    <scope>NUCLEOTIDE SEQUENCE</scope>
    <source>
        <strain evidence="3">CGMCC 1.16012</strain>
    </source>
</reference>
<dbReference type="Pfam" id="PF13403">
    <property type="entry name" value="Hint_2"/>
    <property type="match status" value="1"/>
</dbReference>
<reference evidence="3" key="1">
    <citation type="journal article" date="2014" name="Int. J. Syst. Evol. Microbiol.">
        <title>Complete genome sequence of Corynebacterium casei LMG S-19264T (=DSM 44701T), isolated from a smear-ripened cheese.</title>
        <authorList>
            <consortium name="US DOE Joint Genome Institute (JGI-PGF)"/>
            <person name="Walter F."/>
            <person name="Albersmeier A."/>
            <person name="Kalinowski J."/>
            <person name="Ruckert C."/>
        </authorList>
    </citation>
    <scope>NUCLEOTIDE SEQUENCE</scope>
    <source>
        <strain evidence="3">CGMCC 1.16012</strain>
    </source>
</reference>
<keyword evidence="4" id="KW-1185">Reference proteome</keyword>
<evidence type="ECO:0000259" key="2">
    <source>
        <dbReference type="Pfam" id="PF13403"/>
    </source>
</evidence>
<dbReference type="AlphaFoldDB" id="A0A917EI88"/>
<organism evidence="3 4">
    <name type="scientific">Actibacterium pelagium</name>
    <dbReference type="NCBI Taxonomy" id="2029103"/>
    <lineage>
        <taxon>Bacteria</taxon>
        <taxon>Pseudomonadati</taxon>
        <taxon>Pseudomonadota</taxon>
        <taxon>Alphaproteobacteria</taxon>
        <taxon>Rhodobacterales</taxon>
        <taxon>Roseobacteraceae</taxon>
        <taxon>Actibacterium</taxon>
    </lineage>
</organism>